<name>A0A9N8WBL4_9GLOM</name>
<dbReference type="SUPFAM" id="SSF52833">
    <property type="entry name" value="Thioredoxin-like"/>
    <property type="match status" value="1"/>
</dbReference>
<keyword evidence="2" id="KW-1185">Reference proteome</keyword>
<dbReference type="InterPro" id="IPR036047">
    <property type="entry name" value="F-box-like_dom_sf"/>
</dbReference>
<proteinExistence type="predicted"/>
<dbReference type="EMBL" id="CAJVPK010000223">
    <property type="protein sequence ID" value="CAG8477792.1"/>
    <property type="molecule type" value="Genomic_DNA"/>
</dbReference>
<dbReference type="OrthoDB" id="2360568at2759"/>
<evidence type="ECO:0000313" key="1">
    <source>
        <dbReference type="EMBL" id="CAG8477792.1"/>
    </source>
</evidence>
<organism evidence="1 2">
    <name type="scientific">Diversispora eburnea</name>
    <dbReference type="NCBI Taxonomy" id="1213867"/>
    <lineage>
        <taxon>Eukaryota</taxon>
        <taxon>Fungi</taxon>
        <taxon>Fungi incertae sedis</taxon>
        <taxon>Mucoromycota</taxon>
        <taxon>Glomeromycotina</taxon>
        <taxon>Glomeromycetes</taxon>
        <taxon>Diversisporales</taxon>
        <taxon>Diversisporaceae</taxon>
        <taxon>Diversispora</taxon>
    </lineage>
</organism>
<dbReference type="Proteomes" id="UP000789706">
    <property type="component" value="Unassembled WGS sequence"/>
</dbReference>
<dbReference type="SUPFAM" id="SSF81383">
    <property type="entry name" value="F-box domain"/>
    <property type="match status" value="1"/>
</dbReference>
<sequence length="323" mass="37584">MSVIFPETVTDLDGRTVNVGELASRHVLVFITLKATWCPVCPQLLLILNLHGLQDDPPSEFRDPFDDSIMRVDPEKLPFYRLLLKTDAYFIIMCPKRHNQVRQIQKACNFTNLPYPFVVDEDLTLASSINLRMSENEMWPCIGYIQPETRVIRPISSGRGPTFYGHNHLLTFLRDYRTRAEKKAVENIIKANELFSLLKKLTENQQEQQESQESQIQQKKLLPVELLSQIFEYLDSIEISKTIMSICQHWRAIGLDVMTTRLRKEIKVISDSLVIHYVSITNEIKEVKEIKINPDKKMVSVRDLNERAERLYKMVEIIQPIVI</sequence>
<dbReference type="Gene3D" id="3.40.30.10">
    <property type="entry name" value="Glutaredoxin"/>
    <property type="match status" value="1"/>
</dbReference>
<reference evidence="1" key="1">
    <citation type="submission" date="2021-06" db="EMBL/GenBank/DDBJ databases">
        <authorList>
            <person name="Kallberg Y."/>
            <person name="Tangrot J."/>
            <person name="Rosling A."/>
        </authorList>
    </citation>
    <scope>NUCLEOTIDE SEQUENCE</scope>
    <source>
        <strain evidence="1">AZ414A</strain>
    </source>
</reference>
<gene>
    <name evidence="1" type="ORF">DEBURN_LOCUS3490</name>
</gene>
<accession>A0A9N8WBL4</accession>
<evidence type="ECO:0000313" key="2">
    <source>
        <dbReference type="Proteomes" id="UP000789706"/>
    </source>
</evidence>
<dbReference type="InterPro" id="IPR036249">
    <property type="entry name" value="Thioredoxin-like_sf"/>
</dbReference>
<protein>
    <submittedName>
        <fullName evidence="1">11310_t:CDS:1</fullName>
    </submittedName>
</protein>
<comment type="caution">
    <text evidence="1">The sequence shown here is derived from an EMBL/GenBank/DDBJ whole genome shotgun (WGS) entry which is preliminary data.</text>
</comment>
<dbReference type="AlphaFoldDB" id="A0A9N8WBL4"/>